<reference evidence="2" key="1">
    <citation type="submission" date="2020-11" db="EMBL/GenBank/DDBJ databases">
        <authorList>
            <consortium name="DOE Joint Genome Institute"/>
            <person name="Ahrendt S."/>
            <person name="Riley R."/>
            <person name="Andreopoulos W."/>
            <person name="LaButti K."/>
            <person name="Pangilinan J."/>
            <person name="Ruiz-duenas F.J."/>
            <person name="Barrasa J.M."/>
            <person name="Sanchez-Garcia M."/>
            <person name="Camarero S."/>
            <person name="Miyauchi S."/>
            <person name="Serrano A."/>
            <person name="Linde D."/>
            <person name="Babiker R."/>
            <person name="Drula E."/>
            <person name="Ayuso-Fernandez I."/>
            <person name="Pacheco R."/>
            <person name="Padilla G."/>
            <person name="Ferreira P."/>
            <person name="Barriuso J."/>
            <person name="Kellner H."/>
            <person name="Castanera R."/>
            <person name="Alfaro M."/>
            <person name="Ramirez L."/>
            <person name="Pisabarro A.G."/>
            <person name="Kuo A."/>
            <person name="Tritt A."/>
            <person name="Lipzen A."/>
            <person name="He G."/>
            <person name="Yan M."/>
            <person name="Ng V."/>
            <person name="Cullen D."/>
            <person name="Martin F."/>
            <person name="Rosso M.-N."/>
            <person name="Henrissat B."/>
            <person name="Hibbett D."/>
            <person name="Martinez A.T."/>
            <person name="Grigoriev I.V."/>
        </authorList>
    </citation>
    <scope>NUCLEOTIDE SEQUENCE</scope>
    <source>
        <strain evidence="2">AH 44721</strain>
    </source>
</reference>
<protein>
    <submittedName>
        <fullName evidence="2">Uncharacterized protein</fullName>
    </submittedName>
</protein>
<dbReference type="AlphaFoldDB" id="A0A9P5NC67"/>
<dbReference type="Proteomes" id="UP000724874">
    <property type="component" value="Unassembled WGS sequence"/>
</dbReference>
<keyword evidence="1" id="KW-1133">Transmembrane helix</keyword>
<evidence type="ECO:0000313" key="2">
    <source>
        <dbReference type="EMBL" id="KAF8879971.1"/>
    </source>
</evidence>
<comment type="caution">
    <text evidence="2">The sequence shown here is derived from an EMBL/GenBank/DDBJ whole genome shotgun (WGS) entry which is preliminary data.</text>
</comment>
<accession>A0A9P5NC67</accession>
<dbReference type="EMBL" id="JADNYJ010000144">
    <property type="protein sequence ID" value="KAF8879971.1"/>
    <property type="molecule type" value="Genomic_DNA"/>
</dbReference>
<organism evidence="2 3">
    <name type="scientific">Gymnopilus junonius</name>
    <name type="common">Spectacular rustgill mushroom</name>
    <name type="synonym">Gymnopilus spectabilis subsp. junonius</name>
    <dbReference type="NCBI Taxonomy" id="109634"/>
    <lineage>
        <taxon>Eukaryota</taxon>
        <taxon>Fungi</taxon>
        <taxon>Dikarya</taxon>
        <taxon>Basidiomycota</taxon>
        <taxon>Agaricomycotina</taxon>
        <taxon>Agaricomycetes</taxon>
        <taxon>Agaricomycetidae</taxon>
        <taxon>Agaricales</taxon>
        <taxon>Agaricineae</taxon>
        <taxon>Hymenogastraceae</taxon>
        <taxon>Gymnopilus</taxon>
    </lineage>
</organism>
<keyword evidence="3" id="KW-1185">Reference proteome</keyword>
<evidence type="ECO:0000313" key="3">
    <source>
        <dbReference type="Proteomes" id="UP000724874"/>
    </source>
</evidence>
<feature type="transmembrane region" description="Helical" evidence="1">
    <location>
        <begin position="95"/>
        <end position="115"/>
    </location>
</feature>
<keyword evidence="1" id="KW-0472">Membrane</keyword>
<gene>
    <name evidence="2" type="ORF">CPB84DRAFT_1751512</name>
</gene>
<keyword evidence="1" id="KW-0812">Transmembrane</keyword>
<sequence length="212" mass="24322">MHHIDQKFYTSIEVGSFKKKTMEVHKEDNLVEWKENIDTLMVHHECDIFQVETTLCAVQDLQESSLGKIYHVTCMALDKVEVSEFCKSLVRKINWVIDFIGLIAEVLIFSFDMVLAKFHSKLNPFAQLAVGLISMVPKAQFLRHVRPQVEQADTLRCMLGEVFDCRIFILSYGSDMEVFIVPLTGHIVHHIKMAEAQSPIGLDQDWAKLVQS</sequence>
<name>A0A9P5NC67_GYMJU</name>
<proteinExistence type="predicted"/>
<evidence type="ECO:0000256" key="1">
    <source>
        <dbReference type="SAM" id="Phobius"/>
    </source>
</evidence>